<comment type="caution">
    <text evidence="2">The sequence shown here is derived from an EMBL/GenBank/DDBJ whole genome shotgun (WGS) entry which is preliminary data.</text>
</comment>
<dbReference type="PANTHER" id="PTHR47723">
    <property type="entry name" value="OS05G0353850 PROTEIN"/>
    <property type="match status" value="1"/>
</dbReference>
<gene>
    <name evidence="2" type="ORF">LITE_LOCUS10503</name>
</gene>
<dbReference type="Proteomes" id="UP001154282">
    <property type="component" value="Unassembled WGS sequence"/>
</dbReference>
<evidence type="ECO:0000313" key="2">
    <source>
        <dbReference type="EMBL" id="CAI0399883.1"/>
    </source>
</evidence>
<evidence type="ECO:0000313" key="3">
    <source>
        <dbReference type="Proteomes" id="UP001154282"/>
    </source>
</evidence>
<dbReference type="SUPFAM" id="SSF53098">
    <property type="entry name" value="Ribonuclease H-like"/>
    <property type="match status" value="1"/>
</dbReference>
<evidence type="ECO:0000259" key="1">
    <source>
        <dbReference type="Pfam" id="PF13456"/>
    </source>
</evidence>
<feature type="domain" description="RNase H type-1" evidence="1">
    <location>
        <begin position="9"/>
        <end position="93"/>
    </location>
</feature>
<dbReference type="Pfam" id="PF13456">
    <property type="entry name" value="RVT_3"/>
    <property type="match status" value="1"/>
</dbReference>
<dbReference type="InterPro" id="IPR036397">
    <property type="entry name" value="RNaseH_sf"/>
</dbReference>
<dbReference type="EMBL" id="CAMGYJ010000004">
    <property type="protein sequence ID" value="CAI0399883.1"/>
    <property type="molecule type" value="Genomic_DNA"/>
</dbReference>
<reference evidence="2" key="1">
    <citation type="submission" date="2022-08" db="EMBL/GenBank/DDBJ databases">
        <authorList>
            <person name="Gutierrez-Valencia J."/>
        </authorList>
    </citation>
    <scope>NUCLEOTIDE SEQUENCE</scope>
</reference>
<dbReference type="InterPro" id="IPR002156">
    <property type="entry name" value="RNaseH_domain"/>
</dbReference>
<dbReference type="PANTHER" id="PTHR47723:SF19">
    <property type="entry name" value="POLYNUCLEOTIDYL TRANSFERASE, RIBONUCLEASE H-LIKE SUPERFAMILY PROTEIN"/>
    <property type="match status" value="1"/>
</dbReference>
<organism evidence="2 3">
    <name type="scientific">Linum tenue</name>
    <dbReference type="NCBI Taxonomy" id="586396"/>
    <lineage>
        <taxon>Eukaryota</taxon>
        <taxon>Viridiplantae</taxon>
        <taxon>Streptophyta</taxon>
        <taxon>Embryophyta</taxon>
        <taxon>Tracheophyta</taxon>
        <taxon>Spermatophyta</taxon>
        <taxon>Magnoliopsida</taxon>
        <taxon>eudicotyledons</taxon>
        <taxon>Gunneridae</taxon>
        <taxon>Pentapetalae</taxon>
        <taxon>rosids</taxon>
        <taxon>fabids</taxon>
        <taxon>Malpighiales</taxon>
        <taxon>Linaceae</taxon>
        <taxon>Linum</taxon>
    </lineage>
</organism>
<dbReference type="GO" id="GO:0004523">
    <property type="term" value="F:RNA-DNA hybrid ribonuclease activity"/>
    <property type="evidence" value="ECO:0007669"/>
    <property type="project" value="InterPro"/>
</dbReference>
<proteinExistence type="predicted"/>
<dbReference type="Gene3D" id="3.30.420.10">
    <property type="entry name" value="Ribonuclease H-like superfamily/Ribonuclease H"/>
    <property type="match status" value="1"/>
</dbReference>
<sequence>MVAYSVNLGGGSITSAQLAGIAHGLQIAWGRGCRKVALQTDSSTAISLIQSANTTHPHHTLVDFIRRLLEREWEVSVSHVFREANFVADHLASVGHSLSMGVHVLDYPGPALRYWLYFDTIGVQTRVPLIFKG</sequence>
<dbReference type="InterPro" id="IPR044730">
    <property type="entry name" value="RNase_H-like_dom_plant"/>
</dbReference>
<dbReference type="GO" id="GO:0003676">
    <property type="term" value="F:nucleic acid binding"/>
    <property type="evidence" value="ECO:0007669"/>
    <property type="project" value="InterPro"/>
</dbReference>
<dbReference type="InterPro" id="IPR053151">
    <property type="entry name" value="RNase_H-like"/>
</dbReference>
<dbReference type="CDD" id="cd06222">
    <property type="entry name" value="RNase_H_like"/>
    <property type="match status" value="1"/>
</dbReference>
<dbReference type="InterPro" id="IPR012337">
    <property type="entry name" value="RNaseH-like_sf"/>
</dbReference>
<dbReference type="AlphaFoldDB" id="A0AAV0ISC9"/>
<name>A0AAV0ISC9_9ROSI</name>
<keyword evidence="3" id="KW-1185">Reference proteome</keyword>
<protein>
    <recommendedName>
        <fullName evidence="1">RNase H type-1 domain-containing protein</fullName>
    </recommendedName>
</protein>
<accession>A0AAV0ISC9</accession>